<dbReference type="RefSeq" id="XP_003716475.1">
    <property type="nucleotide sequence ID" value="XM_003716427.1"/>
</dbReference>
<dbReference type="HOGENOM" id="CLU_2996928_0_0_1"/>
<evidence type="ECO:0000256" key="1">
    <source>
        <dbReference type="SAM" id="MobiDB-lite"/>
    </source>
</evidence>
<sequence>MAAASSTSILSSMEPQRMKKGPRHAVDKACSTNIRRNDPRGKAARIWLRPARWRTYG</sequence>
<accession>G4N8A9</accession>
<name>G4N8A9_PYRO7</name>
<organism evidence="2 3">
    <name type="scientific">Pyricularia oryzae (strain 70-15 / ATCC MYA-4617 / FGSC 8958)</name>
    <name type="common">Rice blast fungus</name>
    <name type="synonym">Magnaporthe oryzae</name>
    <dbReference type="NCBI Taxonomy" id="242507"/>
    <lineage>
        <taxon>Eukaryota</taxon>
        <taxon>Fungi</taxon>
        <taxon>Dikarya</taxon>
        <taxon>Ascomycota</taxon>
        <taxon>Pezizomycotina</taxon>
        <taxon>Sordariomycetes</taxon>
        <taxon>Sordariomycetidae</taxon>
        <taxon>Magnaporthales</taxon>
        <taxon>Pyriculariaceae</taxon>
        <taxon>Pyricularia</taxon>
    </lineage>
</organism>
<evidence type="ECO:0000313" key="2">
    <source>
        <dbReference type="EMBL" id="EHA50156.1"/>
    </source>
</evidence>
<gene>
    <name evidence="2" type="ORF">MGG_17089</name>
</gene>
<reference evidence="2 3" key="1">
    <citation type="journal article" date="2005" name="Nature">
        <title>The genome sequence of the rice blast fungus Magnaporthe grisea.</title>
        <authorList>
            <person name="Dean R.A."/>
            <person name="Talbot N.J."/>
            <person name="Ebbole D.J."/>
            <person name="Farman M.L."/>
            <person name="Mitchell T.K."/>
            <person name="Orbach M.J."/>
            <person name="Thon M."/>
            <person name="Kulkarni R."/>
            <person name="Xu J.R."/>
            <person name="Pan H."/>
            <person name="Read N.D."/>
            <person name="Lee Y.H."/>
            <person name="Carbone I."/>
            <person name="Brown D."/>
            <person name="Oh Y.Y."/>
            <person name="Donofrio N."/>
            <person name="Jeong J.S."/>
            <person name="Soanes D.M."/>
            <person name="Djonovic S."/>
            <person name="Kolomiets E."/>
            <person name="Rehmeyer C."/>
            <person name="Li W."/>
            <person name="Harding M."/>
            <person name="Kim S."/>
            <person name="Lebrun M.H."/>
            <person name="Bohnert H."/>
            <person name="Coughlan S."/>
            <person name="Butler J."/>
            <person name="Calvo S."/>
            <person name="Ma L.J."/>
            <person name="Nicol R."/>
            <person name="Purcell S."/>
            <person name="Nusbaum C."/>
            <person name="Galagan J.E."/>
            <person name="Birren B.W."/>
        </authorList>
    </citation>
    <scope>NUCLEOTIDE SEQUENCE [LARGE SCALE GENOMIC DNA]</scope>
    <source>
        <strain evidence="3">70-15 / ATCC MYA-4617 / FGSC 8958</strain>
    </source>
</reference>
<protein>
    <submittedName>
        <fullName evidence="2">Uncharacterized protein</fullName>
    </submittedName>
</protein>
<dbReference type="VEuPathDB" id="FungiDB:MGG_17089"/>
<dbReference type="KEGG" id="mgr:MGG_17089"/>
<feature type="compositionally biased region" description="Polar residues" evidence="1">
    <location>
        <begin position="1"/>
        <end position="14"/>
    </location>
</feature>
<dbReference type="Proteomes" id="UP000009058">
    <property type="component" value="Chromosome 4"/>
</dbReference>
<reference key="2">
    <citation type="submission" date="2011-05" db="EMBL/GenBank/DDBJ databases">
        <title>The Genome Sequence of Magnaporthe oryzae 70-15.</title>
        <authorList>
            <consortium name="The Broad Institute Genome Sequencing Platform"/>
            <person name="Ma L.-J."/>
            <person name="Dead R."/>
            <person name="Young S.K."/>
            <person name="Zeng Q."/>
            <person name="Gargeya S."/>
            <person name="Fitzgerald M."/>
            <person name="Haas B."/>
            <person name="Abouelleil A."/>
            <person name="Alvarado L."/>
            <person name="Arachchi H.M."/>
            <person name="Berlin A."/>
            <person name="Brown A."/>
            <person name="Chapman S.B."/>
            <person name="Chen Z."/>
            <person name="Dunbar C."/>
            <person name="Freedman E."/>
            <person name="Gearin G."/>
            <person name="Gellesch M."/>
            <person name="Goldberg J."/>
            <person name="Griggs A."/>
            <person name="Gujja S."/>
            <person name="Heiman D."/>
            <person name="Howarth C."/>
            <person name="Larson L."/>
            <person name="Lui A."/>
            <person name="MacDonald P.J.P."/>
            <person name="Mehta T."/>
            <person name="Montmayeur A."/>
            <person name="Murphy C."/>
            <person name="Neiman D."/>
            <person name="Pearson M."/>
            <person name="Priest M."/>
            <person name="Roberts A."/>
            <person name="Saif S."/>
            <person name="Shea T."/>
            <person name="Shenoy N."/>
            <person name="Sisk P."/>
            <person name="Stolte C."/>
            <person name="Sykes S."/>
            <person name="Yandava C."/>
            <person name="Wortman J."/>
            <person name="Nusbaum C."/>
            <person name="Birren B."/>
        </authorList>
    </citation>
    <scope>NUCLEOTIDE SEQUENCE</scope>
    <source>
        <strain>70-15</strain>
    </source>
</reference>
<feature type="region of interest" description="Disordered" evidence="1">
    <location>
        <begin position="1"/>
        <end position="38"/>
    </location>
</feature>
<evidence type="ECO:0000313" key="3">
    <source>
        <dbReference type="Proteomes" id="UP000009058"/>
    </source>
</evidence>
<dbReference type="EMBL" id="CM001234">
    <property type="protein sequence ID" value="EHA50156.1"/>
    <property type="molecule type" value="Genomic_DNA"/>
</dbReference>
<proteinExistence type="predicted"/>
<dbReference type="InParanoid" id="G4N8A9"/>
<dbReference type="AlphaFoldDB" id="G4N8A9"/>
<keyword evidence="3" id="KW-1185">Reference proteome</keyword>
<dbReference type="GeneID" id="12984475"/>